<dbReference type="GO" id="GO:0042421">
    <property type="term" value="P:norepinephrine biosynthetic process"/>
    <property type="evidence" value="ECO:0007669"/>
    <property type="project" value="TreeGrafter"/>
</dbReference>
<evidence type="ECO:0000256" key="8">
    <source>
        <dbReference type="ARBA" id="ARBA00023180"/>
    </source>
</evidence>
<dbReference type="InterPro" id="IPR014784">
    <property type="entry name" value="Cu2_ascorb_mOase-like_C"/>
</dbReference>
<dbReference type="Pfam" id="PF01082">
    <property type="entry name" value="Cu2_monooxygen"/>
    <property type="match status" value="1"/>
</dbReference>
<comment type="cofactor">
    <cofactor evidence="1">
        <name>Cu(2+)</name>
        <dbReference type="ChEBI" id="CHEBI:29036"/>
    </cofactor>
</comment>
<dbReference type="GO" id="GO:0004500">
    <property type="term" value="F:dopamine beta-monooxygenase activity"/>
    <property type="evidence" value="ECO:0007669"/>
    <property type="project" value="InterPro"/>
</dbReference>
<feature type="domain" description="Copper type II ascorbate-dependent monooxygenase C-terminal" evidence="11">
    <location>
        <begin position="250"/>
        <end position="394"/>
    </location>
</feature>
<evidence type="ECO:0000313" key="13">
    <source>
        <dbReference type="Proteomes" id="UP000053105"/>
    </source>
</evidence>
<dbReference type="Proteomes" id="UP000053105">
    <property type="component" value="Unassembled WGS sequence"/>
</dbReference>
<reference evidence="12 13" key="1">
    <citation type="submission" date="2015-07" db="EMBL/GenBank/DDBJ databases">
        <title>The genome of Melipona quadrifasciata.</title>
        <authorList>
            <person name="Pan H."/>
            <person name="Kapheim K."/>
        </authorList>
    </citation>
    <scope>NUCLEOTIDE SEQUENCE [LARGE SCALE GENOMIC DNA]</scope>
    <source>
        <strain evidence="12">0111107301</strain>
        <tissue evidence="12">Whole body</tissue>
    </source>
</reference>
<evidence type="ECO:0000313" key="12">
    <source>
        <dbReference type="EMBL" id="KOX69933.1"/>
    </source>
</evidence>
<comment type="similarity">
    <text evidence="2">Belongs to the copper type II ascorbate-dependent monooxygenase family.</text>
</comment>
<keyword evidence="6" id="KW-0503">Monooxygenase</keyword>
<feature type="compositionally biased region" description="Low complexity" evidence="9">
    <location>
        <begin position="534"/>
        <end position="548"/>
    </location>
</feature>
<evidence type="ECO:0000256" key="3">
    <source>
        <dbReference type="ARBA" id="ARBA00022723"/>
    </source>
</evidence>
<keyword evidence="4" id="KW-0560">Oxidoreductase</keyword>
<dbReference type="GO" id="GO:0042420">
    <property type="term" value="P:dopamine catabolic process"/>
    <property type="evidence" value="ECO:0007669"/>
    <property type="project" value="TreeGrafter"/>
</dbReference>
<feature type="compositionally biased region" description="Acidic residues" evidence="9">
    <location>
        <begin position="508"/>
        <end position="521"/>
    </location>
</feature>
<dbReference type="Gene3D" id="2.60.120.310">
    <property type="entry name" value="Copper type II, ascorbate-dependent monooxygenase, N-terminal domain"/>
    <property type="match status" value="1"/>
</dbReference>
<evidence type="ECO:0000256" key="9">
    <source>
        <dbReference type="SAM" id="MobiDB-lite"/>
    </source>
</evidence>
<evidence type="ECO:0000256" key="7">
    <source>
        <dbReference type="ARBA" id="ARBA00023157"/>
    </source>
</evidence>
<dbReference type="Pfam" id="PF03712">
    <property type="entry name" value="Cu2_monoox_C"/>
    <property type="match status" value="1"/>
</dbReference>
<dbReference type="FunFam" id="2.60.120.230:FF:000001">
    <property type="entry name" value="Monooxygenase, DBH-like 1"/>
    <property type="match status" value="1"/>
</dbReference>
<evidence type="ECO:0000256" key="1">
    <source>
        <dbReference type="ARBA" id="ARBA00001973"/>
    </source>
</evidence>
<gene>
    <name evidence="12" type="ORF">WN51_04447</name>
</gene>
<dbReference type="InterPro" id="IPR024548">
    <property type="entry name" value="Cu2_monoox_C"/>
</dbReference>
<dbReference type="PANTHER" id="PTHR10157">
    <property type="entry name" value="DOPAMINE BETA HYDROXYLASE RELATED"/>
    <property type="match status" value="1"/>
</dbReference>
<dbReference type="OrthoDB" id="19261at2759"/>
<evidence type="ECO:0000256" key="4">
    <source>
        <dbReference type="ARBA" id="ARBA00023002"/>
    </source>
</evidence>
<keyword evidence="13" id="KW-1185">Reference proteome</keyword>
<dbReference type="InterPro" id="IPR000945">
    <property type="entry name" value="DBH-like"/>
</dbReference>
<proteinExistence type="inferred from homology"/>
<evidence type="ECO:0000259" key="11">
    <source>
        <dbReference type="Pfam" id="PF03712"/>
    </source>
</evidence>
<dbReference type="STRING" id="166423.A0A0M8ZUL8"/>
<sequence>MLLQDRILGNVSVIQIRQLSPICVPTCTSIRWKQRGFLKANNDTMQVVWQYHVEEPVSAAGVLPDHDAIRGSRPLYLVQRDAQPRPTSRNQEAEPPLQTWDILNQQVRLPKGQDTLLWCRVVRMPNIDHKHHVVKYEPVIQPGSHDYLHHMTLYECRGDQAQLESAAKTSGSVCYQPNQPSFQCNTIAAIWSLGSEGFNYPPEAGYALDPHAGPRYYMLETHYMNPQMDAFISDSSGLRLHYTDKLRTHDAGILSVGIDPNWRHIIPPGQSEVVSEGHCISDCTGHTIPNSGINIFAVIMHTHQLGRKVRLRQIRSGEELPPIASDTNYDPSYQEYRKLQKPVRVYPGDHLVAECTYSSKSRQAITLGGLTIREETCLVSTLYYPRIELSLCYSLPSLPTVLQSLGIQKLMQGSSPVKIQEPQKLSGMTLEERLVSYDWETSFQSFQEATRSGTFKPLCWTSKGALSGTDSLEVHYPRILRPYEEVNLPCSKKPLRNKLSMLLSEDEDIGAPVDPDSDETNAVERGQLVRSKVSRSSDGPTGGSSSDRSSVPFLLISSAILVAIVGHHGTFRSMELKKTPGKSAREAGKYRVQRFPRVETEFFRAAENENWSCSSRERTAEQLQFYKSHDFLACSSTPRAASAVEQSSSCCSTLMNNAFFGKTGVDFKQSEGSYAVIFSHTLLTSHQKFATAKDEIFPSVCRFNIPEIKKTSWSVTTKTTIKEEGKLGGVVVAQEHLSYIRCIGKLVNSASFFEARERVLARQWPSDTASKALKYIDGYHVQVANECAEKPSVCFPTRRNRFRGVWGDWKCLEVFGADRICVAVFESVWSRFVRTDPNRDASLFEKTGDPAFMASCKLQDGLIRKLTEFRQQPQEAFQYGKLQRGTTAEGVSKRQRRKRQTNDAIAGEIVAIDNDEMRKATTTTSIESIRTLSSDNTRYATFIMLYMICNLSQYNSNKNNLDVTTVLIKQVSNANASYIFRINMLQHKSNLA</sequence>
<evidence type="ECO:0000256" key="6">
    <source>
        <dbReference type="ARBA" id="ARBA00023033"/>
    </source>
</evidence>
<keyword evidence="3" id="KW-0479">Metal-binding</keyword>
<dbReference type="AlphaFoldDB" id="A0A0M8ZUL8"/>
<keyword evidence="8" id="KW-0325">Glycoprotein</keyword>
<dbReference type="SUPFAM" id="SSF49742">
    <property type="entry name" value="PHM/PNGase F"/>
    <property type="match status" value="2"/>
</dbReference>
<dbReference type="GO" id="GO:0030667">
    <property type="term" value="C:secretory granule membrane"/>
    <property type="evidence" value="ECO:0007669"/>
    <property type="project" value="TreeGrafter"/>
</dbReference>
<evidence type="ECO:0000259" key="10">
    <source>
        <dbReference type="Pfam" id="PF01082"/>
    </source>
</evidence>
<keyword evidence="7" id="KW-1015">Disulfide bond</keyword>
<dbReference type="GO" id="GO:0005615">
    <property type="term" value="C:extracellular space"/>
    <property type="evidence" value="ECO:0007669"/>
    <property type="project" value="TreeGrafter"/>
</dbReference>
<dbReference type="Gene3D" id="2.60.120.230">
    <property type="match status" value="1"/>
</dbReference>
<accession>A0A0M8ZUL8</accession>
<dbReference type="InterPro" id="IPR036939">
    <property type="entry name" value="Cu2_ascorb_mOase_N_sf"/>
</dbReference>
<feature type="region of interest" description="Disordered" evidence="9">
    <location>
        <begin position="508"/>
        <end position="548"/>
    </location>
</feature>
<protein>
    <submittedName>
        <fullName evidence="12">MOXD1 like protein 2</fullName>
    </submittedName>
</protein>
<evidence type="ECO:0000256" key="5">
    <source>
        <dbReference type="ARBA" id="ARBA00023008"/>
    </source>
</evidence>
<dbReference type="InterPro" id="IPR000323">
    <property type="entry name" value="Cu2_ascorb_mOase_N"/>
</dbReference>
<dbReference type="PRINTS" id="PR00767">
    <property type="entry name" value="DBMONOXGNASE"/>
</dbReference>
<feature type="domain" description="Copper type II ascorbate-dependent monooxygenase N-terminal" evidence="10">
    <location>
        <begin position="100"/>
        <end position="228"/>
    </location>
</feature>
<keyword evidence="5" id="KW-0186">Copper</keyword>
<dbReference type="FunFam" id="2.60.120.310:FF:000004">
    <property type="entry name" value="DBH-like monooxygenase protein 1"/>
    <property type="match status" value="1"/>
</dbReference>
<evidence type="ECO:0000256" key="2">
    <source>
        <dbReference type="ARBA" id="ARBA00010676"/>
    </source>
</evidence>
<dbReference type="EMBL" id="KQ435878">
    <property type="protein sequence ID" value="KOX69933.1"/>
    <property type="molecule type" value="Genomic_DNA"/>
</dbReference>
<dbReference type="PANTHER" id="PTHR10157:SF40">
    <property type="entry name" value="MOXD1 HOMOLOG 2"/>
    <property type="match status" value="1"/>
</dbReference>
<name>A0A0M8ZUL8_9HYME</name>
<dbReference type="InterPro" id="IPR008977">
    <property type="entry name" value="PHM/PNGase_F_dom_sf"/>
</dbReference>
<dbReference type="InterPro" id="IPR028460">
    <property type="entry name" value="Tbh/DBH"/>
</dbReference>
<dbReference type="GO" id="GO:0005507">
    <property type="term" value="F:copper ion binding"/>
    <property type="evidence" value="ECO:0007669"/>
    <property type="project" value="InterPro"/>
</dbReference>
<organism evidence="12 13">
    <name type="scientific">Melipona quadrifasciata</name>
    <dbReference type="NCBI Taxonomy" id="166423"/>
    <lineage>
        <taxon>Eukaryota</taxon>
        <taxon>Metazoa</taxon>
        <taxon>Ecdysozoa</taxon>
        <taxon>Arthropoda</taxon>
        <taxon>Hexapoda</taxon>
        <taxon>Insecta</taxon>
        <taxon>Pterygota</taxon>
        <taxon>Neoptera</taxon>
        <taxon>Endopterygota</taxon>
        <taxon>Hymenoptera</taxon>
        <taxon>Apocrita</taxon>
        <taxon>Aculeata</taxon>
        <taxon>Apoidea</taxon>
        <taxon>Anthophila</taxon>
        <taxon>Apidae</taxon>
        <taxon>Melipona</taxon>
    </lineage>
</organism>
<dbReference type="GO" id="GO:0006589">
    <property type="term" value="P:octopamine biosynthetic process"/>
    <property type="evidence" value="ECO:0007669"/>
    <property type="project" value="TreeGrafter"/>
</dbReference>